<feature type="domain" description="Aromatic amino acid beta-eliminating lyase/threonine aldolase" evidence="5">
    <location>
        <begin position="63"/>
        <end position="185"/>
    </location>
</feature>
<dbReference type="InterPro" id="IPR015422">
    <property type="entry name" value="PyrdxlP-dep_Trfase_small"/>
</dbReference>
<reference evidence="6 8" key="2">
    <citation type="submission" date="2022-05" db="EMBL/GenBank/DDBJ databases">
        <title>Chromosome-level reference genomes for two strains of Caenorhabditis briggsae: an improved platform for comparative genomics.</title>
        <authorList>
            <person name="Stevens L."/>
            <person name="Andersen E.C."/>
        </authorList>
    </citation>
    <scope>NUCLEOTIDE SEQUENCE [LARGE SCALE GENOMIC DNA]</scope>
    <source>
        <strain evidence="6">QX1410_ONT</strain>
        <tissue evidence="6">Whole-organism</tissue>
    </source>
</reference>
<dbReference type="GO" id="GO:0016829">
    <property type="term" value="F:lyase activity"/>
    <property type="evidence" value="ECO:0007669"/>
    <property type="project" value="InterPro"/>
</dbReference>
<dbReference type="InterPro" id="IPR023603">
    <property type="entry name" value="Low_specificity_L-TA-like"/>
</dbReference>
<dbReference type="GO" id="GO:0006520">
    <property type="term" value="P:amino acid metabolic process"/>
    <property type="evidence" value="ECO:0007669"/>
    <property type="project" value="InterPro"/>
</dbReference>
<feature type="domain" description="Aromatic amino acid beta-eliminating lyase/threonine aldolase" evidence="5">
    <location>
        <begin position="203"/>
        <end position="359"/>
    </location>
</feature>
<dbReference type="SUPFAM" id="SSF53383">
    <property type="entry name" value="PLP-dependent transferases"/>
    <property type="match status" value="1"/>
</dbReference>
<comment type="similarity">
    <text evidence="2">Belongs to the threonine aldolase family.</text>
</comment>
<reference evidence="7 9" key="1">
    <citation type="submission" date="2022-04" db="EMBL/GenBank/DDBJ databases">
        <title>Chromosome-level reference genomes for two strains of Caenorhabditis briggsae: an improved platform for comparative genomics.</title>
        <authorList>
            <person name="Stevens L."/>
            <person name="Andersen E."/>
        </authorList>
    </citation>
    <scope>NUCLEOTIDE SEQUENCE [LARGE SCALE GENOMIC DNA]</scope>
    <source>
        <strain evidence="7">VX34</strain>
        <tissue evidence="7">Whole-organism</tissue>
    </source>
</reference>
<dbReference type="KEGG" id="cbr:CBG_17652"/>
<dbReference type="NCBIfam" id="NF041359">
    <property type="entry name" value="GntG_guanitoxin"/>
    <property type="match status" value="1"/>
</dbReference>
<protein>
    <recommendedName>
        <fullName evidence="5">Aromatic amino acid beta-eliminating lyase/threonine aldolase domain-containing protein</fullName>
    </recommendedName>
</protein>
<sequence>MHSQFTRRVLVLAKNASFRNFATARMTQTTNGINENGHSASTDLLDTPSAYTQKSNKTHTSIDLRSDTVTVPSLEMRQAMAEAIVGDDVYGEDTTTVRLEQRCAELFGKEAGLFVASGTMGNLLAIMAHCQRGEEIIVGRYNHIHRWEQGNYAQLAGISATTLEVKPDGTMDLDDIEQAIRVQGGYIQIYDESSDTEVTSIPDCHMPASKLICIENTHNYTGGKALPIDWMRSVKMLAERRSLKVHMDGARIYNAAVSCNTTVKHIASFADTVQMCFSKGLGAPVGSILVGPKAFIDKARHSRKALGGGWRQSGVLAAAAHVALDHAEATIKADHERAKKLSKMINEATPEALRTKVYAKENDITNMVLIHCENGVSVQQLTDFFQKHDILAMTFDARRIRMVLNWNVTDENLDTIVEVYKKFVAQL</sequence>
<evidence type="ECO:0000259" key="5">
    <source>
        <dbReference type="Pfam" id="PF01212"/>
    </source>
</evidence>
<keyword evidence="3" id="KW-0663">Pyridoxal phosphate</keyword>
<dbReference type="EMBL" id="CP092623">
    <property type="protein sequence ID" value="UMM30037.1"/>
    <property type="molecule type" value="Genomic_DNA"/>
</dbReference>
<accession>A0AAE9ERP4</accession>
<feature type="modified residue" description="N6-(pyridoxal phosphate)lysine" evidence="4">
    <location>
        <position position="279"/>
    </location>
</feature>
<dbReference type="Pfam" id="PF01212">
    <property type="entry name" value="Beta_elim_lyase"/>
    <property type="match status" value="2"/>
</dbReference>
<dbReference type="InterPro" id="IPR001597">
    <property type="entry name" value="ArAA_b-elim_lyase/Thr_aldolase"/>
</dbReference>
<evidence type="ECO:0000313" key="9">
    <source>
        <dbReference type="Proteomes" id="UP000829354"/>
    </source>
</evidence>
<evidence type="ECO:0000256" key="2">
    <source>
        <dbReference type="ARBA" id="ARBA00006966"/>
    </source>
</evidence>
<dbReference type="PANTHER" id="PTHR48097">
    <property type="entry name" value="L-THREONINE ALDOLASE-RELATED"/>
    <property type="match status" value="1"/>
</dbReference>
<evidence type="ECO:0000256" key="4">
    <source>
        <dbReference type="PIRSR" id="PIRSR017617-1"/>
    </source>
</evidence>
<gene>
    <name evidence="6" type="ORF">L3Y34_005002</name>
    <name evidence="7" type="ORF">L5515_012095</name>
</gene>
<dbReference type="FunFam" id="3.40.640.10:FF:000159">
    <property type="entry name" value="Uncharacterized protein R102.4"/>
    <property type="match status" value="1"/>
</dbReference>
<dbReference type="InterPro" id="IPR015421">
    <property type="entry name" value="PyrdxlP-dep_Trfase_major"/>
</dbReference>
<dbReference type="Proteomes" id="UP000829354">
    <property type="component" value="Chromosome IV"/>
</dbReference>
<dbReference type="EMBL" id="CP090894">
    <property type="protein sequence ID" value="ULT96868.1"/>
    <property type="molecule type" value="Genomic_DNA"/>
</dbReference>
<name>A0AAE9ERP4_CAEBR</name>
<dbReference type="PIRSF" id="PIRSF017617">
    <property type="entry name" value="Thr_aldolase"/>
    <property type="match status" value="1"/>
</dbReference>
<evidence type="ECO:0000256" key="1">
    <source>
        <dbReference type="ARBA" id="ARBA00001933"/>
    </source>
</evidence>
<dbReference type="FunFam" id="3.90.1150.10:FF:000161">
    <property type="entry name" value="Threonine aldolase"/>
    <property type="match status" value="1"/>
</dbReference>
<evidence type="ECO:0000313" key="8">
    <source>
        <dbReference type="Proteomes" id="UP000827892"/>
    </source>
</evidence>
<dbReference type="AlphaFoldDB" id="A0AAE9ERP4"/>
<organism evidence="7 9">
    <name type="scientific">Caenorhabditis briggsae</name>
    <dbReference type="NCBI Taxonomy" id="6238"/>
    <lineage>
        <taxon>Eukaryota</taxon>
        <taxon>Metazoa</taxon>
        <taxon>Ecdysozoa</taxon>
        <taxon>Nematoda</taxon>
        <taxon>Chromadorea</taxon>
        <taxon>Rhabditida</taxon>
        <taxon>Rhabditina</taxon>
        <taxon>Rhabditomorpha</taxon>
        <taxon>Rhabditoidea</taxon>
        <taxon>Rhabditidae</taxon>
        <taxon>Peloderinae</taxon>
        <taxon>Caenorhabditis</taxon>
    </lineage>
</organism>
<evidence type="ECO:0000313" key="6">
    <source>
        <dbReference type="EMBL" id="ULT96868.1"/>
    </source>
</evidence>
<evidence type="ECO:0000313" key="7">
    <source>
        <dbReference type="EMBL" id="UMM30037.1"/>
    </source>
</evidence>
<dbReference type="InterPro" id="IPR015424">
    <property type="entry name" value="PyrdxlP-dep_Trfase"/>
</dbReference>
<proteinExistence type="inferred from homology"/>
<dbReference type="OMA" id="MRQTGFM"/>
<dbReference type="Proteomes" id="UP000827892">
    <property type="component" value="Chromosome IV"/>
</dbReference>
<keyword evidence="9" id="KW-1185">Reference proteome</keyword>
<dbReference type="Gene3D" id="3.40.640.10">
    <property type="entry name" value="Type I PLP-dependent aspartate aminotransferase-like (Major domain)"/>
    <property type="match status" value="1"/>
</dbReference>
<dbReference type="PANTHER" id="PTHR48097:SF9">
    <property type="entry name" value="L-THREONINE ALDOLASE"/>
    <property type="match status" value="1"/>
</dbReference>
<comment type="cofactor">
    <cofactor evidence="1">
        <name>pyridoxal 5'-phosphate</name>
        <dbReference type="ChEBI" id="CHEBI:597326"/>
    </cofactor>
</comment>
<evidence type="ECO:0000256" key="3">
    <source>
        <dbReference type="ARBA" id="ARBA00022898"/>
    </source>
</evidence>
<dbReference type="Gene3D" id="3.90.1150.10">
    <property type="entry name" value="Aspartate Aminotransferase, domain 1"/>
    <property type="match status" value="1"/>
</dbReference>